<dbReference type="PANTHER" id="PTHR10953:SF102">
    <property type="entry name" value="ADENYLYLTRANSFERASE AND SULFURTRANSFERASE MOCS3"/>
    <property type="match status" value="1"/>
</dbReference>
<gene>
    <name evidence="2" type="ORF">H8S64_05525</name>
</gene>
<evidence type="ECO:0000259" key="1">
    <source>
        <dbReference type="Pfam" id="PF00899"/>
    </source>
</evidence>
<dbReference type="Gene3D" id="3.40.50.720">
    <property type="entry name" value="NAD(P)-binding Rossmann-like Domain"/>
    <property type="match status" value="1"/>
</dbReference>
<evidence type="ECO:0000313" key="2">
    <source>
        <dbReference type="EMBL" id="MBC5620552.1"/>
    </source>
</evidence>
<dbReference type="CDD" id="cd00757">
    <property type="entry name" value="ThiF_MoeB_HesA_family"/>
    <property type="match status" value="1"/>
</dbReference>
<keyword evidence="3" id="KW-1185">Reference proteome</keyword>
<dbReference type="InterPro" id="IPR045886">
    <property type="entry name" value="ThiF/MoeB/HesA"/>
</dbReference>
<evidence type="ECO:0000313" key="3">
    <source>
        <dbReference type="Proteomes" id="UP000646484"/>
    </source>
</evidence>
<proteinExistence type="predicted"/>
<accession>A0ABR7CXZ3</accession>
<sequence>MSLTSRETERYNRHIILQDIGIQGQEKIKDSRVLVVGAGGLGSPVLYYLAAAGIGHIGIMDDDTVSESNLQRQILYDTTHVGTAKATVAAAKLIQLNPFCRITPYITRLTPDNALEIITGYDVVVDATDNLYARYVINDACVQLHKPFVYGSIREFEGQLSVFNYHDGPTYRDLFEYHDAVKDFSQPLGVIGALPGIIGSLQANEVIKVILEKPGVLSGKLLAIDIMNNTYLTFTIQKKNEPDPGMYDL</sequence>
<reference evidence="2 3" key="1">
    <citation type="submission" date="2020-08" db="EMBL/GenBank/DDBJ databases">
        <title>Genome public.</title>
        <authorList>
            <person name="Liu C."/>
            <person name="Sun Q."/>
        </authorList>
    </citation>
    <scope>NUCLEOTIDE SEQUENCE [LARGE SCALE GENOMIC DNA]</scope>
    <source>
        <strain evidence="2 3">NSJ-56</strain>
    </source>
</reference>
<dbReference type="EMBL" id="JACOOH010000002">
    <property type="protein sequence ID" value="MBC5620552.1"/>
    <property type="molecule type" value="Genomic_DNA"/>
</dbReference>
<protein>
    <submittedName>
        <fullName evidence="2">HesA/MoeB/ThiF family protein</fullName>
    </submittedName>
</protein>
<comment type="caution">
    <text evidence="2">The sequence shown here is derived from an EMBL/GenBank/DDBJ whole genome shotgun (WGS) entry which is preliminary data.</text>
</comment>
<name>A0ABR7CXZ3_9BACT</name>
<dbReference type="Pfam" id="PF00899">
    <property type="entry name" value="ThiF"/>
    <property type="match status" value="1"/>
</dbReference>
<dbReference type="InterPro" id="IPR000594">
    <property type="entry name" value="ThiF_NAD_FAD-bd"/>
</dbReference>
<dbReference type="Proteomes" id="UP000646484">
    <property type="component" value="Unassembled WGS sequence"/>
</dbReference>
<dbReference type="PANTHER" id="PTHR10953">
    <property type="entry name" value="UBIQUITIN-ACTIVATING ENZYME E1"/>
    <property type="match status" value="1"/>
</dbReference>
<organism evidence="2 3">
    <name type="scientific">Butyricimonas hominis</name>
    <dbReference type="NCBI Taxonomy" id="2763032"/>
    <lineage>
        <taxon>Bacteria</taxon>
        <taxon>Pseudomonadati</taxon>
        <taxon>Bacteroidota</taxon>
        <taxon>Bacteroidia</taxon>
        <taxon>Bacteroidales</taxon>
        <taxon>Odoribacteraceae</taxon>
        <taxon>Butyricimonas</taxon>
    </lineage>
</organism>
<dbReference type="SUPFAM" id="SSF69572">
    <property type="entry name" value="Activating enzymes of the ubiquitin-like proteins"/>
    <property type="match status" value="1"/>
</dbReference>
<dbReference type="RefSeq" id="WP_099292330.1">
    <property type="nucleotide sequence ID" value="NZ_JACOOH010000002.1"/>
</dbReference>
<feature type="domain" description="THIF-type NAD/FAD binding fold" evidence="1">
    <location>
        <begin position="11"/>
        <end position="241"/>
    </location>
</feature>
<dbReference type="InterPro" id="IPR035985">
    <property type="entry name" value="Ubiquitin-activating_enz"/>
</dbReference>